<dbReference type="CDD" id="cd05013">
    <property type="entry name" value="SIS_RpiR"/>
    <property type="match status" value="1"/>
</dbReference>
<dbReference type="Gene3D" id="1.10.10.10">
    <property type="entry name" value="Winged helix-like DNA-binding domain superfamily/Winged helix DNA-binding domain"/>
    <property type="match status" value="1"/>
</dbReference>
<dbReference type="GO" id="GO:0003677">
    <property type="term" value="F:DNA binding"/>
    <property type="evidence" value="ECO:0007669"/>
    <property type="project" value="UniProtKB-KW"/>
</dbReference>
<evidence type="ECO:0000256" key="3">
    <source>
        <dbReference type="ARBA" id="ARBA00023163"/>
    </source>
</evidence>
<dbReference type="InterPro" id="IPR001347">
    <property type="entry name" value="SIS_dom"/>
</dbReference>
<dbReference type="SUPFAM" id="SSF46689">
    <property type="entry name" value="Homeodomain-like"/>
    <property type="match status" value="1"/>
</dbReference>
<feature type="domain" description="SIS" evidence="5">
    <location>
        <begin position="126"/>
        <end position="264"/>
    </location>
</feature>
<dbReference type="InterPro" id="IPR036388">
    <property type="entry name" value="WH-like_DNA-bd_sf"/>
</dbReference>
<dbReference type="STRING" id="1126833.VN24_23505"/>
<accession>A0A0D5NP85</accession>
<evidence type="ECO:0000256" key="1">
    <source>
        <dbReference type="ARBA" id="ARBA00023015"/>
    </source>
</evidence>
<dbReference type="Proteomes" id="UP000032633">
    <property type="component" value="Chromosome"/>
</dbReference>
<dbReference type="GO" id="GO:1901135">
    <property type="term" value="P:carbohydrate derivative metabolic process"/>
    <property type="evidence" value="ECO:0007669"/>
    <property type="project" value="InterPro"/>
</dbReference>
<organism evidence="6 7">
    <name type="scientific">Paenibacillus beijingensis</name>
    <dbReference type="NCBI Taxonomy" id="1126833"/>
    <lineage>
        <taxon>Bacteria</taxon>
        <taxon>Bacillati</taxon>
        <taxon>Bacillota</taxon>
        <taxon>Bacilli</taxon>
        <taxon>Bacillales</taxon>
        <taxon>Paenibacillaceae</taxon>
        <taxon>Paenibacillus</taxon>
    </lineage>
</organism>
<dbReference type="InterPro" id="IPR009057">
    <property type="entry name" value="Homeodomain-like_sf"/>
</dbReference>
<keyword evidence="1" id="KW-0805">Transcription regulation</keyword>
<protein>
    <recommendedName>
        <fullName evidence="8">RpiR family transcriptional regulator</fullName>
    </recommendedName>
</protein>
<dbReference type="SUPFAM" id="SSF53697">
    <property type="entry name" value="SIS domain"/>
    <property type="match status" value="1"/>
</dbReference>
<dbReference type="PANTHER" id="PTHR30514">
    <property type="entry name" value="GLUCOKINASE"/>
    <property type="match status" value="1"/>
</dbReference>
<name>A0A0D5NP85_9BACL</name>
<dbReference type="InterPro" id="IPR047640">
    <property type="entry name" value="RpiR-like"/>
</dbReference>
<dbReference type="AlphaFoldDB" id="A0A0D5NP85"/>
<sequence length="285" mass="31865">MQTSAFENLAKEKFNELSVSQKKVAEYILENLERAALSTAVQIAREVEVSETTVIRLSYALGFSSFSAMQQTIKQKILQSANDSVEYERKDIPVNESNMFARVVENEIAILKQALHQLDVAEICKMADAIHKADQVVIVGNRAAYTEAYWFSFMLGKMRENVHLCPSVGGNNEKLFYLTDQSAVVAISFPRYSRDTLMVTEHAKSQGATIIAVTDRLLSPIGRISDITLLTDVNMDADTGIGSTSSVISLLHAVMIGVNLKDQERIRARHQSMEQFYAKHHVFVE</sequence>
<gene>
    <name evidence="6" type="ORF">VN24_23505</name>
</gene>
<dbReference type="PANTHER" id="PTHR30514:SF18">
    <property type="entry name" value="RPIR-FAMILY TRANSCRIPTIONAL REGULATOR"/>
    <property type="match status" value="1"/>
</dbReference>
<evidence type="ECO:0000256" key="2">
    <source>
        <dbReference type="ARBA" id="ARBA00023125"/>
    </source>
</evidence>
<dbReference type="PROSITE" id="PS51464">
    <property type="entry name" value="SIS"/>
    <property type="match status" value="1"/>
</dbReference>
<evidence type="ECO:0000313" key="7">
    <source>
        <dbReference type="Proteomes" id="UP000032633"/>
    </source>
</evidence>
<dbReference type="Pfam" id="PF01380">
    <property type="entry name" value="SIS"/>
    <property type="match status" value="1"/>
</dbReference>
<reference evidence="6 7" key="1">
    <citation type="journal article" date="2015" name="J. Biotechnol.">
        <title>Complete genome sequence of Paenibacillus beijingensis 7188(T) (=DSM 24997(T)), a novel rhizobacterium from jujube garden soil.</title>
        <authorList>
            <person name="Kwak Y."/>
            <person name="Shin J.H."/>
        </authorList>
    </citation>
    <scope>NUCLEOTIDE SEQUENCE [LARGE SCALE GENOMIC DNA]</scope>
    <source>
        <strain evidence="6 7">DSM 24997</strain>
    </source>
</reference>
<dbReference type="OrthoDB" id="2930at2"/>
<evidence type="ECO:0000259" key="4">
    <source>
        <dbReference type="PROSITE" id="PS51071"/>
    </source>
</evidence>
<dbReference type="GO" id="GO:0003700">
    <property type="term" value="F:DNA-binding transcription factor activity"/>
    <property type="evidence" value="ECO:0007669"/>
    <property type="project" value="InterPro"/>
</dbReference>
<evidence type="ECO:0000259" key="5">
    <source>
        <dbReference type="PROSITE" id="PS51464"/>
    </source>
</evidence>
<dbReference type="Gene3D" id="3.40.50.10490">
    <property type="entry name" value="Glucose-6-phosphate isomerase like protein, domain 1"/>
    <property type="match status" value="1"/>
</dbReference>
<dbReference type="InterPro" id="IPR000281">
    <property type="entry name" value="HTH_RpiR"/>
</dbReference>
<keyword evidence="3" id="KW-0804">Transcription</keyword>
<dbReference type="GO" id="GO:0097367">
    <property type="term" value="F:carbohydrate derivative binding"/>
    <property type="evidence" value="ECO:0007669"/>
    <property type="project" value="InterPro"/>
</dbReference>
<dbReference type="PATRIC" id="fig|1126833.4.peg.5171"/>
<feature type="domain" description="HTH rpiR-type" evidence="4">
    <location>
        <begin position="4"/>
        <end position="80"/>
    </location>
</feature>
<dbReference type="InterPro" id="IPR046348">
    <property type="entry name" value="SIS_dom_sf"/>
</dbReference>
<keyword evidence="7" id="KW-1185">Reference proteome</keyword>
<evidence type="ECO:0008006" key="8">
    <source>
        <dbReference type="Google" id="ProtNLM"/>
    </source>
</evidence>
<dbReference type="KEGG" id="pbj:VN24_23505"/>
<dbReference type="HOGENOM" id="CLU_055769_1_1_9"/>
<proteinExistence type="predicted"/>
<keyword evidence="2" id="KW-0238">DNA-binding</keyword>
<evidence type="ECO:0000313" key="6">
    <source>
        <dbReference type="EMBL" id="AJY76980.1"/>
    </source>
</evidence>
<dbReference type="RefSeq" id="WP_045672405.1">
    <property type="nucleotide sequence ID" value="NZ_CP011058.1"/>
</dbReference>
<dbReference type="PROSITE" id="PS51071">
    <property type="entry name" value="HTH_RPIR"/>
    <property type="match status" value="1"/>
</dbReference>
<dbReference type="EMBL" id="CP011058">
    <property type="protein sequence ID" value="AJY76980.1"/>
    <property type="molecule type" value="Genomic_DNA"/>
</dbReference>
<reference evidence="7" key="2">
    <citation type="submission" date="2015-03" db="EMBL/GenBank/DDBJ databases">
        <title>Genome sequence of Paenibacillus beijingensis strain DSM 24997T.</title>
        <authorList>
            <person name="Kwak Y."/>
            <person name="Shin J.-H."/>
        </authorList>
    </citation>
    <scope>NUCLEOTIDE SEQUENCE [LARGE SCALE GENOMIC DNA]</scope>
    <source>
        <strain evidence="7">DSM 24997</strain>
    </source>
</reference>
<dbReference type="Pfam" id="PF01418">
    <property type="entry name" value="HTH_6"/>
    <property type="match status" value="1"/>
</dbReference>
<dbReference type="InterPro" id="IPR035472">
    <property type="entry name" value="RpiR-like_SIS"/>
</dbReference>